<keyword evidence="4 6" id="KW-0378">Hydrolase</keyword>
<dbReference type="SUPFAM" id="SSF52279">
    <property type="entry name" value="Beta-D-glucan exohydrolase, C-terminal domain"/>
    <property type="match status" value="1"/>
</dbReference>
<evidence type="ECO:0000256" key="3">
    <source>
        <dbReference type="ARBA" id="ARBA00012663"/>
    </source>
</evidence>
<reference evidence="9 10" key="1">
    <citation type="submission" date="2017-11" db="EMBL/GenBank/DDBJ databases">
        <authorList>
            <person name="Han C.G."/>
        </authorList>
    </citation>
    <scope>NUCLEOTIDE SEQUENCE [LARGE SCALE GENOMIC DNA]</scope>
    <source>
        <strain evidence="10">ATCC 43555</strain>
    </source>
</reference>
<proteinExistence type="inferred from homology"/>
<comment type="catalytic activity">
    <reaction evidence="1">
        <text>Hydrolysis of terminal non-reducing N-acetyl-D-hexosamine residues in N-acetyl-beta-D-hexosaminides.</text>
        <dbReference type="EC" id="3.2.1.52"/>
    </reaction>
</comment>
<dbReference type="PROSITE" id="PS00775">
    <property type="entry name" value="GLYCOSYL_HYDROL_F3"/>
    <property type="match status" value="1"/>
</dbReference>
<dbReference type="GO" id="GO:0005975">
    <property type="term" value="P:carbohydrate metabolic process"/>
    <property type="evidence" value="ECO:0007669"/>
    <property type="project" value="InterPro"/>
</dbReference>
<dbReference type="PANTHER" id="PTHR30480">
    <property type="entry name" value="BETA-HEXOSAMINIDASE-RELATED"/>
    <property type="match status" value="1"/>
</dbReference>
<dbReference type="InterPro" id="IPR019800">
    <property type="entry name" value="Glyco_hydro_3_AS"/>
</dbReference>
<organism evidence="9 10">
    <name type="scientific">Pseudoalteromonas carrageenovora IAM 12662</name>
    <dbReference type="NCBI Taxonomy" id="1314868"/>
    <lineage>
        <taxon>Bacteria</taxon>
        <taxon>Pseudomonadati</taxon>
        <taxon>Pseudomonadota</taxon>
        <taxon>Gammaproteobacteria</taxon>
        <taxon>Alteromonadales</taxon>
        <taxon>Pseudoalteromonadaceae</taxon>
        <taxon>Pseudoalteromonas</taxon>
    </lineage>
</organism>
<evidence type="ECO:0000313" key="10">
    <source>
        <dbReference type="Proteomes" id="UP000238288"/>
    </source>
</evidence>
<feature type="domain" description="Glycoside hydrolase family 3 C-terminal" evidence="8">
    <location>
        <begin position="433"/>
        <end position="617"/>
    </location>
</feature>
<dbReference type="Gene3D" id="3.20.20.300">
    <property type="entry name" value="Glycoside hydrolase, family 3, N-terminal domain"/>
    <property type="match status" value="1"/>
</dbReference>
<evidence type="ECO:0000256" key="6">
    <source>
        <dbReference type="RuleBase" id="RU361161"/>
    </source>
</evidence>
<evidence type="ECO:0000256" key="5">
    <source>
        <dbReference type="ARBA" id="ARBA00023295"/>
    </source>
</evidence>
<dbReference type="Proteomes" id="UP000238288">
    <property type="component" value="Chromosome PCAR9b"/>
</dbReference>
<dbReference type="AlphaFoldDB" id="A0A2K4XE28"/>
<dbReference type="PANTHER" id="PTHR30480:SF13">
    <property type="entry name" value="BETA-HEXOSAMINIDASE"/>
    <property type="match status" value="1"/>
</dbReference>
<evidence type="ECO:0000256" key="4">
    <source>
        <dbReference type="ARBA" id="ARBA00022801"/>
    </source>
</evidence>
<dbReference type="Gene3D" id="3.40.50.1700">
    <property type="entry name" value="Glycoside hydrolase family 3 C-terminal domain"/>
    <property type="match status" value="1"/>
</dbReference>
<comment type="similarity">
    <text evidence="2 6">Belongs to the glycosyl hydrolase 3 family.</text>
</comment>
<evidence type="ECO:0000256" key="1">
    <source>
        <dbReference type="ARBA" id="ARBA00001231"/>
    </source>
</evidence>
<gene>
    <name evidence="9" type="primary">cht</name>
    <name evidence="9" type="ORF">PCAR9_B0073</name>
</gene>
<dbReference type="EC" id="3.2.1.52" evidence="3"/>
<evidence type="ECO:0000259" key="8">
    <source>
        <dbReference type="Pfam" id="PF01915"/>
    </source>
</evidence>
<dbReference type="PROSITE" id="PS51257">
    <property type="entry name" value="PROKAR_LIPOPROTEIN"/>
    <property type="match status" value="1"/>
</dbReference>
<dbReference type="Pfam" id="PF00933">
    <property type="entry name" value="Glyco_hydro_3"/>
    <property type="match status" value="1"/>
</dbReference>
<dbReference type="InterPro" id="IPR001764">
    <property type="entry name" value="Glyco_hydro_3_N"/>
</dbReference>
<name>A0A2K4XE28_PSEVC</name>
<dbReference type="Pfam" id="PF01915">
    <property type="entry name" value="Glyco_hydro_3_C"/>
    <property type="match status" value="1"/>
</dbReference>
<evidence type="ECO:0000259" key="7">
    <source>
        <dbReference type="Pfam" id="PF00933"/>
    </source>
</evidence>
<keyword evidence="5 6" id="KW-0326">Glycosidase</keyword>
<evidence type="ECO:0000256" key="2">
    <source>
        <dbReference type="ARBA" id="ARBA00005336"/>
    </source>
</evidence>
<dbReference type="InterPro" id="IPR050226">
    <property type="entry name" value="NagZ_Beta-hexosaminidase"/>
</dbReference>
<dbReference type="InterPro" id="IPR017853">
    <property type="entry name" value="GH"/>
</dbReference>
<sequence>MLNKYVVSSLVFLSGCLMPLQSSFAKSALSLEQQLGQKLILDFRYYCEQGSSKQCRTPMTSLPSELANVITKHNIGGVILFSENTQSIEQTITLNTQLQTAASKSSSKLPLFISIDQEGGRVARLPRDVATSFTGNMSIGATYKKHGIEYATKTATVIAKELLSLGVNVNYAPTVDVNMNPDNPVINVRSFGENPTLVGKLGAAQVAGFESNGVITSLKHFPGHGDTSVDSHTGLPQVNHSKEVINEQDLAPFKHIIAKQNPGMIMTAHIQYPQLDSSTFVSVDGKTMIKPATMSRTIITDILRDELNYQGVVVTDALDMAGISHFFTPTQAVINTFAAGVDIALMPIEIRTPDDLNKLDELIKELVAAVKSKQLDEHEIAQSAKRITSLKNKFRLSTNFDPIPALINAKQIIGSTAHRAIEADLAVEAITQVKNTDNTLPLKLKNAQRLHIIMPDTRKCMAMQQAIETISEQVFTYTCSSLQGFDPEQAGRQIKSADVVIAANATPNQSAVEIGGMDDLKDDPNFALSTAQQPQALESLLKMAKQSNKSTVFISLRAPYDIATYGEYAQAVLASYAYNIDIDEDERVSGPAFTALAKVLLGKEQANGVLPVTIKPQKAH</sequence>
<dbReference type="InterPro" id="IPR036962">
    <property type="entry name" value="Glyco_hydro_3_N_sf"/>
</dbReference>
<accession>A0A2K4XE28</accession>
<dbReference type="SUPFAM" id="SSF51445">
    <property type="entry name" value="(Trans)glycosidases"/>
    <property type="match status" value="1"/>
</dbReference>
<dbReference type="EMBL" id="LT965929">
    <property type="protein sequence ID" value="SOU42561.1"/>
    <property type="molecule type" value="Genomic_DNA"/>
</dbReference>
<feature type="domain" description="Glycoside hydrolase family 3 N-terminal" evidence="7">
    <location>
        <begin position="60"/>
        <end position="390"/>
    </location>
</feature>
<evidence type="ECO:0000313" key="9">
    <source>
        <dbReference type="EMBL" id="SOU42561.1"/>
    </source>
</evidence>
<dbReference type="InterPro" id="IPR036881">
    <property type="entry name" value="Glyco_hydro_3_C_sf"/>
</dbReference>
<dbReference type="GO" id="GO:0009254">
    <property type="term" value="P:peptidoglycan turnover"/>
    <property type="evidence" value="ECO:0007669"/>
    <property type="project" value="TreeGrafter"/>
</dbReference>
<dbReference type="GO" id="GO:0004563">
    <property type="term" value="F:beta-N-acetylhexosaminidase activity"/>
    <property type="evidence" value="ECO:0007669"/>
    <property type="project" value="UniProtKB-EC"/>
</dbReference>
<protein>
    <recommendedName>
        <fullName evidence="3">beta-N-acetylhexosaminidase</fullName>
        <ecNumber evidence="3">3.2.1.52</ecNumber>
    </recommendedName>
</protein>
<dbReference type="InterPro" id="IPR002772">
    <property type="entry name" value="Glyco_hydro_3_C"/>
</dbReference>